<reference evidence="3" key="1">
    <citation type="journal article" date="2019" name="Int. J. Syst. Evol. Microbiol.">
        <title>The Global Catalogue of Microorganisms (GCM) 10K type strain sequencing project: providing services to taxonomists for standard genome sequencing and annotation.</title>
        <authorList>
            <consortium name="The Broad Institute Genomics Platform"/>
            <consortium name="The Broad Institute Genome Sequencing Center for Infectious Disease"/>
            <person name="Wu L."/>
            <person name="Ma J."/>
        </authorList>
    </citation>
    <scope>NUCLEOTIDE SEQUENCE [LARGE SCALE GENOMIC DNA]</scope>
    <source>
        <strain evidence="3">CCUG 59189</strain>
    </source>
</reference>
<evidence type="ECO:0000313" key="2">
    <source>
        <dbReference type="EMBL" id="MFD1177136.1"/>
    </source>
</evidence>
<name>A0ABW3RY96_9BACL</name>
<gene>
    <name evidence="2" type="ORF">ACFQ3W_12645</name>
</gene>
<proteinExistence type="predicted"/>
<keyword evidence="1" id="KW-0812">Transmembrane</keyword>
<evidence type="ECO:0000313" key="3">
    <source>
        <dbReference type="Proteomes" id="UP001597262"/>
    </source>
</evidence>
<dbReference type="EMBL" id="JBHTLM010000008">
    <property type="protein sequence ID" value="MFD1177136.1"/>
    <property type="molecule type" value="Genomic_DNA"/>
</dbReference>
<keyword evidence="1" id="KW-0472">Membrane</keyword>
<dbReference type="Proteomes" id="UP001597262">
    <property type="component" value="Unassembled WGS sequence"/>
</dbReference>
<organism evidence="2 3">
    <name type="scientific">Paenibacillus puldeungensis</name>
    <dbReference type="NCBI Taxonomy" id="696536"/>
    <lineage>
        <taxon>Bacteria</taxon>
        <taxon>Bacillati</taxon>
        <taxon>Bacillota</taxon>
        <taxon>Bacilli</taxon>
        <taxon>Bacillales</taxon>
        <taxon>Paenibacillaceae</taxon>
        <taxon>Paenibacillus</taxon>
    </lineage>
</organism>
<protein>
    <submittedName>
        <fullName evidence="2">Uncharacterized protein</fullName>
    </submittedName>
</protein>
<dbReference type="RefSeq" id="WP_379319584.1">
    <property type="nucleotide sequence ID" value="NZ_JBHTLM010000008.1"/>
</dbReference>
<feature type="transmembrane region" description="Helical" evidence="1">
    <location>
        <begin position="6"/>
        <end position="21"/>
    </location>
</feature>
<keyword evidence="3" id="KW-1185">Reference proteome</keyword>
<evidence type="ECO:0000256" key="1">
    <source>
        <dbReference type="SAM" id="Phobius"/>
    </source>
</evidence>
<keyword evidence="1" id="KW-1133">Transmembrane helix</keyword>
<sequence>MDHVWLWVLFFGMIVVLGMFNRKFKYSTRLHDTCEDLSNLAERTRRGRTTKQDLKRWDAAIQQLQKHPSEFNKLDQEIGLKQAYVHYLEQHYPEDERLPKLREEAAFRKDTIWGIKMKS</sequence>
<comment type="caution">
    <text evidence="2">The sequence shown here is derived from an EMBL/GenBank/DDBJ whole genome shotgun (WGS) entry which is preliminary data.</text>
</comment>
<accession>A0ABW3RY96</accession>